<dbReference type="GO" id="GO:0004519">
    <property type="term" value="F:endonuclease activity"/>
    <property type="evidence" value="ECO:0007669"/>
    <property type="project" value="UniProtKB-KW"/>
</dbReference>
<dbReference type="Proteomes" id="UP000677812">
    <property type="component" value="Unassembled WGS sequence"/>
</dbReference>
<dbReference type="Pfam" id="PF03372">
    <property type="entry name" value="Exo_endo_phos"/>
    <property type="match status" value="1"/>
</dbReference>
<feature type="domain" description="Endonuclease/exonuclease/phosphatase" evidence="2">
    <location>
        <begin position="40"/>
        <end position="287"/>
    </location>
</feature>
<accession>A0ABS5E4I9</accession>
<dbReference type="InterPro" id="IPR036691">
    <property type="entry name" value="Endo/exonu/phosph_ase_sf"/>
</dbReference>
<evidence type="ECO:0000313" key="4">
    <source>
        <dbReference type="Proteomes" id="UP000677812"/>
    </source>
</evidence>
<dbReference type="SUPFAM" id="SSF56219">
    <property type="entry name" value="DNase I-like"/>
    <property type="match status" value="1"/>
</dbReference>
<dbReference type="Gene3D" id="3.60.10.10">
    <property type="entry name" value="Endonuclease/exonuclease/phosphatase"/>
    <property type="match status" value="1"/>
</dbReference>
<proteinExistence type="predicted"/>
<dbReference type="RefSeq" id="WP_211680304.1">
    <property type="nucleotide sequence ID" value="NZ_JAGRQH010000001.1"/>
</dbReference>
<gene>
    <name evidence="3" type="ORF">KB213_01740</name>
</gene>
<name>A0ABS5E4I9_9PROT</name>
<organism evidence="3 4">
    <name type="scientific">Neokomagataea anthophila</name>
    <dbReference type="NCBI Taxonomy" id="2826925"/>
    <lineage>
        <taxon>Bacteria</taxon>
        <taxon>Pseudomonadati</taxon>
        <taxon>Pseudomonadota</taxon>
        <taxon>Alphaproteobacteria</taxon>
        <taxon>Acetobacterales</taxon>
        <taxon>Acetobacteraceae</taxon>
        <taxon>Neokomagataea</taxon>
    </lineage>
</organism>
<protein>
    <submittedName>
        <fullName evidence="3">Endonuclease/exonuclease/phosphatase family protein</fullName>
    </submittedName>
</protein>
<feature type="signal peptide" evidence="1">
    <location>
        <begin position="1"/>
        <end position="33"/>
    </location>
</feature>
<keyword evidence="1" id="KW-0732">Signal</keyword>
<sequence>MFFLTLVPKFSDRFWTKCCLTAALLFSAPAANAHRLKLSTWNLDWLTLRQSGDAALPPDIPSRTQNDFLRLHAYADHLNADIIAFQEVENVETASRVFDPQKYQFIFSQDKVIQKTGLAIRKSLSVSVNPPLQELDNTPPTAIHHLRSGLDVTLSDGPQTLRLLVVHLKTGCWDQPLSQKQHSCPTLYQQFTILENWIAERQDEGMPYAVLGDFNRRLTPSDPLMQHMNTIAPLNLTTAGFSSPCWYGESFIDHILLGNTARQWLVPQSLRVLTYQRDTNPTGLSDHCPVSITLNIPDTP</sequence>
<keyword evidence="3" id="KW-0378">Hydrolase</keyword>
<comment type="caution">
    <text evidence="3">The sequence shown here is derived from an EMBL/GenBank/DDBJ whole genome shotgun (WGS) entry which is preliminary data.</text>
</comment>
<keyword evidence="4" id="KW-1185">Reference proteome</keyword>
<feature type="chain" id="PRO_5045521229" evidence="1">
    <location>
        <begin position="34"/>
        <end position="300"/>
    </location>
</feature>
<keyword evidence="3" id="KW-0540">Nuclease</keyword>
<reference evidence="3 4" key="1">
    <citation type="submission" date="2021-04" db="EMBL/GenBank/DDBJ databases">
        <title>The complete genome sequence of Neokomagataea sp. TBRC 2177.</title>
        <authorList>
            <person name="Charoenyingcharoen P."/>
            <person name="Yukphan P."/>
        </authorList>
    </citation>
    <scope>NUCLEOTIDE SEQUENCE [LARGE SCALE GENOMIC DNA]</scope>
    <source>
        <strain evidence="3 4">TBRC 2177</strain>
    </source>
</reference>
<keyword evidence="3" id="KW-0255">Endonuclease</keyword>
<dbReference type="InterPro" id="IPR005135">
    <property type="entry name" value="Endo/exonuclease/phosphatase"/>
</dbReference>
<evidence type="ECO:0000259" key="2">
    <source>
        <dbReference type="Pfam" id="PF03372"/>
    </source>
</evidence>
<evidence type="ECO:0000256" key="1">
    <source>
        <dbReference type="SAM" id="SignalP"/>
    </source>
</evidence>
<dbReference type="EMBL" id="JAGRQH010000001">
    <property type="protein sequence ID" value="MBR0558786.1"/>
    <property type="molecule type" value="Genomic_DNA"/>
</dbReference>
<evidence type="ECO:0000313" key="3">
    <source>
        <dbReference type="EMBL" id="MBR0558786.1"/>
    </source>
</evidence>